<dbReference type="Gene3D" id="2.60.120.380">
    <property type="match status" value="1"/>
</dbReference>
<accession>A0A9P0DF89</accession>
<dbReference type="OrthoDB" id="6624851at2759"/>
<evidence type="ECO:0000259" key="9">
    <source>
        <dbReference type="PROSITE" id="PS50222"/>
    </source>
</evidence>
<dbReference type="SUPFAM" id="SSF47473">
    <property type="entry name" value="EF-hand"/>
    <property type="match status" value="1"/>
</dbReference>
<evidence type="ECO:0000259" key="8">
    <source>
        <dbReference type="PROSITE" id="PS50203"/>
    </source>
</evidence>
<keyword evidence="4 7" id="KW-0788">Thiol protease</keyword>
<dbReference type="GO" id="GO:0006508">
    <property type="term" value="P:proteolysis"/>
    <property type="evidence" value="ECO:0007669"/>
    <property type="project" value="UniProtKB-KW"/>
</dbReference>
<dbReference type="SUPFAM" id="SSF49758">
    <property type="entry name" value="Calpain large subunit, middle domain (domain III)"/>
    <property type="match status" value="1"/>
</dbReference>
<dbReference type="CDD" id="cd00044">
    <property type="entry name" value="CysPc"/>
    <property type="match status" value="1"/>
</dbReference>
<evidence type="ECO:0000256" key="1">
    <source>
        <dbReference type="ARBA" id="ARBA00007623"/>
    </source>
</evidence>
<dbReference type="PROSITE" id="PS50222">
    <property type="entry name" value="EF_HAND_2"/>
    <property type="match status" value="1"/>
</dbReference>
<gene>
    <name evidence="10" type="ORF">PHAECO_LOCUS3681</name>
</gene>
<dbReference type="Pfam" id="PF01067">
    <property type="entry name" value="Calpain_III"/>
    <property type="match status" value="1"/>
</dbReference>
<sequence length="686" mass="79504">MSDKRGISDGEKQMGRIYMLGEKHSGLKPRGPLQNYEKLKKHCIENGVLFEDSQFDPEKVRMAENIEQAKIKIEWLRPTEITNSPLFIGQNEDRFDVNQGTLGDCWFLAALANVTLNSELMQFIVPGDQSFDHDDYAGIFHFRFWQYGRWIDIVVDDKLPTYDGELIYVKAKDSNVFWTALLEKAYAKLYISYANIEGGLVSEALEDLTGGLSESYFELKKNNEAFNFFDMMQISFMKNSFMGCAILAGSGEIEKKRDDGLYAGHAYSITDIVEEKTMFGELYKLLRIRNPWGRGEWNGDWSDYSKMWDYLQDTKRQELLSRKEDGEFWMQFEQFIEDYTLLEFCHMDLDIYKRSQDVTTSWEKHLLEGAWVAQVSSGGLPDNEDFLKNPQYILSLNDEDTSKVHRLLIGLMQKNRRIQNNQPALTIGFAIFSLEEIPEKKQLLSQDSLKNRIFVSRIQCVKQITGHLDLSNGIYCIVPFAENSSSSCEFLLRIFSSVHIDVEENDEEVKLIEPDMSLERDHVDSSTLDNPIREIFKNHADEKNEEISWKELHSILQKSGTTFSREICRSMVALVDSDRSGTLNIHEFFHLWEQLLFWRGAFGTFDFDNSNCISASELREALRSVNIQVTNRIIDMLLIRFGNGEGGMEMQDFIHCCIKLNMMIENYSNYKGESSLEEWLLDTIYS</sequence>
<reference evidence="10" key="1">
    <citation type="submission" date="2022-01" db="EMBL/GenBank/DDBJ databases">
        <authorList>
            <person name="King R."/>
        </authorList>
    </citation>
    <scope>NUCLEOTIDE SEQUENCE</scope>
</reference>
<dbReference type="Gene3D" id="3.90.70.10">
    <property type="entry name" value="Cysteine proteinases"/>
    <property type="match status" value="1"/>
</dbReference>
<dbReference type="InterPro" id="IPR022683">
    <property type="entry name" value="Calpain_III"/>
</dbReference>
<dbReference type="GO" id="GO:0005737">
    <property type="term" value="C:cytoplasm"/>
    <property type="evidence" value="ECO:0007669"/>
    <property type="project" value="TreeGrafter"/>
</dbReference>
<evidence type="ECO:0000313" key="11">
    <source>
        <dbReference type="Proteomes" id="UP001153737"/>
    </source>
</evidence>
<keyword evidence="11" id="KW-1185">Reference proteome</keyword>
<dbReference type="InterPro" id="IPR002048">
    <property type="entry name" value="EF_hand_dom"/>
</dbReference>
<feature type="domain" description="Calpain catalytic" evidence="8">
    <location>
        <begin position="49"/>
        <end position="348"/>
    </location>
</feature>
<dbReference type="InterPro" id="IPR011992">
    <property type="entry name" value="EF-hand-dom_pair"/>
</dbReference>
<dbReference type="PROSITE" id="PS00018">
    <property type="entry name" value="EF_HAND_1"/>
    <property type="match status" value="1"/>
</dbReference>
<dbReference type="Proteomes" id="UP001153737">
    <property type="component" value="Chromosome 13"/>
</dbReference>
<evidence type="ECO:0000256" key="2">
    <source>
        <dbReference type="ARBA" id="ARBA00022670"/>
    </source>
</evidence>
<organism evidence="10 11">
    <name type="scientific">Phaedon cochleariae</name>
    <name type="common">Mustard beetle</name>
    <dbReference type="NCBI Taxonomy" id="80249"/>
    <lineage>
        <taxon>Eukaryota</taxon>
        <taxon>Metazoa</taxon>
        <taxon>Ecdysozoa</taxon>
        <taxon>Arthropoda</taxon>
        <taxon>Hexapoda</taxon>
        <taxon>Insecta</taxon>
        <taxon>Pterygota</taxon>
        <taxon>Neoptera</taxon>
        <taxon>Endopterygota</taxon>
        <taxon>Coleoptera</taxon>
        <taxon>Polyphaga</taxon>
        <taxon>Cucujiformia</taxon>
        <taxon>Chrysomeloidea</taxon>
        <taxon>Chrysomelidae</taxon>
        <taxon>Chrysomelinae</taxon>
        <taxon>Chrysomelini</taxon>
        <taxon>Phaedon</taxon>
    </lineage>
</organism>
<keyword evidence="5" id="KW-0106">Calcium</keyword>
<feature type="active site" evidence="6 7">
    <location>
        <position position="105"/>
    </location>
</feature>
<dbReference type="FunFam" id="3.90.70.10:FF:000001">
    <property type="entry name" value="Calpain-1 catalytic subunit"/>
    <property type="match status" value="1"/>
</dbReference>
<dbReference type="GO" id="GO:0004198">
    <property type="term" value="F:calcium-dependent cysteine-type endopeptidase activity"/>
    <property type="evidence" value="ECO:0007669"/>
    <property type="project" value="InterPro"/>
</dbReference>
<keyword evidence="3 7" id="KW-0378">Hydrolase</keyword>
<dbReference type="SMART" id="SM00054">
    <property type="entry name" value="EFh"/>
    <property type="match status" value="2"/>
</dbReference>
<dbReference type="InterPro" id="IPR038765">
    <property type="entry name" value="Papain-like_cys_pep_sf"/>
</dbReference>
<feature type="active site" evidence="6 7">
    <location>
        <position position="265"/>
    </location>
</feature>
<reference evidence="10" key="2">
    <citation type="submission" date="2022-10" db="EMBL/GenBank/DDBJ databases">
        <authorList>
            <consortium name="ENA_rothamsted_submissions"/>
            <consortium name="culmorum"/>
            <person name="King R."/>
        </authorList>
    </citation>
    <scope>NUCLEOTIDE SEQUENCE</scope>
</reference>
<dbReference type="PANTHER" id="PTHR10183">
    <property type="entry name" value="CALPAIN"/>
    <property type="match status" value="1"/>
</dbReference>
<dbReference type="EMBL" id="OU896719">
    <property type="protein sequence ID" value="CAH1119750.1"/>
    <property type="molecule type" value="Genomic_DNA"/>
</dbReference>
<protein>
    <submittedName>
        <fullName evidence="10">Uncharacterized protein</fullName>
    </submittedName>
</protein>
<dbReference type="GO" id="GO:0005509">
    <property type="term" value="F:calcium ion binding"/>
    <property type="evidence" value="ECO:0007669"/>
    <property type="project" value="InterPro"/>
</dbReference>
<comment type="similarity">
    <text evidence="1">Belongs to the peptidase C2 family.</text>
</comment>
<dbReference type="PANTHER" id="PTHR10183:SF433">
    <property type="entry name" value="CALPAIN-A-RELATED"/>
    <property type="match status" value="1"/>
</dbReference>
<dbReference type="SMART" id="SM00720">
    <property type="entry name" value="calpain_III"/>
    <property type="match status" value="1"/>
</dbReference>
<evidence type="ECO:0000256" key="5">
    <source>
        <dbReference type="ARBA" id="ARBA00022837"/>
    </source>
</evidence>
<dbReference type="InterPro" id="IPR001300">
    <property type="entry name" value="Peptidase_C2_calpain_cat"/>
</dbReference>
<dbReference type="PROSITE" id="PS50203">
    <property type="entry name" value="CALPAIN_CAT"/>
    <property type="match status" value="1"/>
</dbReference>
<evidence type="ECO:0000313" key="10">
    <source>
        <dbReference type="EMBL" id="CAH1119750.1"/>
    </source>
</evidence>
<proteinExistence type="inferred from homology"/>
<dbReference type="Pfam" id="PF00648">
    <property type="entry name" value="Peptidase_C2"/>
    <property type="match status" value="1"/>
</dbReference>
<dbReference type="Gene3D" id="1.10.238.10">
    <property type="entry name" value="EF-hand"/>
    <property type="match status" value="1"/>
</dbReference>
<dbReference type="InterPro" id="IPR018247">
    <property type="entry name" value="EF_Hand_1_Ca_BS"/>
</dbReference>
<evidence type="ECO:0000256" key="6">
    <source>
        <dbReference type="PIRSR" id="PIRSR622684-1"/>
    </source>
</evidence>
<dbReference type="SMART" id="SM00230">
    <property type="entry name" value="CysPc"/>
    <property type="match status" value="1"/>
</dbReference>
<dbReference type="SUPFAM" id="SSF54001">
    <property type="entry name" value="Cysteine proteinases"/>
    <property type="match status" value="1"/>
</dbReference>
<keyword evidence="2 7" id="KW-0645">Protease</keyword>
<dbReference type="InterPro" id="IPR036213">
    <property type="entry name" value="Calpain_III_sf"/>
</dbReference>
<dbReference type="AlphaFoldDB" id="A0A9P0DF89"/>
<dbReference type="PROSITE" id="PS00139">
    <property type="entry name" value="THIOL_PROTEASE_CYS"/>
    <property type="match status" value="1"/>
</dbReference>
<dbReference type="InterPro" id="IPR022682">
    <property type="entry name" value="Calpain_domain_III"/>
</dbReference>
<feature type="domain" description="EF-hand" evidence="9">
    <location>
        <begin position="593"/>
        <end position="628"/>
    </location>
</feature>
<dbReference type="PRINTS" id="PR00704">
    <property type="entry name" value="CALPAIN"/>
</dbReference>
<feature type="active site" evidence="6 7">
    <location>
        <position position="290"/>
    </location>
</feature>
<dbReference type="InterPro" id="IPR000169">
    <property type="entry name" value="Pept_cys_AS"/>
</dbReference>
<evidence type="ECO:0000256" key="3">
    <source>
        <dbReference type="ARBA" id="ARBA00022801"/>
    </source>
</evidence>
<dbReference type="InterPro" id="IPR022684">
    <property type="entry name" value="Calpain_cysteine_protease"/>
</dbReference>
<evidence type="ECO:0000256" key="7">
    <source>
        <dbReference type="PROSITE-ProRule" id="PRU00239"/>
    </source>
</evidence>
<evidence type="ECO:0000256" key="4">
    <source>
        <dbReference type="ARBA" id="ARBA00022807"/>
    </source>
</evidence>
<name>A0A9P0DF89_PHACE</name>